<dbReference type="EMBL" id="PKPP01005331">
    <property type="protein sequence ID" value="PWA60531.1"/>
    <property type="molecule type" value="Genomic_DNA"/>
</dbReference>
<feature type="domain" description="RING-type" evidence="9">
    <location>
        <begin position="122"/>
        <end position="163"/>
    </location>
</feature>
<dbReference type="GO" id="GO:0008270">
    <property type="term" value="F:zinc ion binding"/>
    <property type="evidence" value="ECO:0007669"/>
    <property type="project" value="UniProtKB-KW"/>
</dbReference>
<dbReference type="PANTHER" id="PTHR22937:SF163">
    <property type="entry name" value="RING-TYPE E3 UBIQUITIN TRANSFERASE"/>
    <property type="match status" value="1"/>
</dbReference>
<sequence length="169" mass="18876">MASYHDQINHQLQDHMFPASPHSQVLMLDILNIVQPEELDDVAILNDQDTSDFGIISMNDPDEAFAESSFIVNDHALGLNTSINSSGSGLSEETILEHLQVITRKAKFGGENKGEKEEIDTCSICYDEYEENDKIGKLQCGHLFDVECIKSWLLRKNSCPMCRATALTV</sequence>
<dbReference type="OrthoDB" id="8062037at2759"/>
<evidence type="ECO:0000256" key="5">
    <source>
        <dbReference type="ARBA" id="ARBA00022771"/>
    </source>
</evidence>
<evidence type="ECO:0000313" key="11">
    <source>
        <dbReference type="Proteomes" id="UP000245207"/>
    </source>
</evidence>
<dbReference type="SMART" id="SM00184">
    <property type="entry name" value="RING"/>
    <property type="match status" value="1"/>
</dbReference>
<gene>
    <name evidence="10" type="ORF">CTI12_AA365540</name>
</gene>
<dbReference type="InterPro" id="IPR001841">
    <property type="entry name" value="Znf_RING"/>
</dbReference>
<keyword evidence="5 8" id="KW-0863">Zinc-finger</keyword>
<dbReference type="EC" id="2.3.2.27" evidence="2"/>
<reference evidence="10 11" key="1">
    <citation type="journal article" date="2018" name="Mol. Plant">
        <title>The genome of Artemisia annua provides insight into the evolution of Asteraceae family and artemisinin biosynthesis.</title>
        <authorList>
            <person name="Shen Q."/>
            <person name="Zhang L."/>
            <person name="Liao Z."/>
            <person name="Wang S."/>
            <person name="Yan T."/>
            <person name="Shi P."/>
            <person name="Liu M."/>
            <person name="Fu X."/>
            <person name="Pan Q."/>
            <person name="Wang Y."/>
            <person name="Lv Z."/>
            <person name="Lu X."/>
            <person name="Zhang F."/>
            <person name="Jiang W."/>
            <person name="Ma Y."/>
            <person name="Chen M."/>
            <person name="Hao X."/>
            <person name="Li L."/>
            <person name="Tang Y."/>
            <person name="Lv G."/>
            <person name="Zhou Y."/>
            <person name="Sun X."/>
            <person name="Brodelius P.E."/>
            <person name="Rose J.K.C."/>
            <person name="Tang K."/>
        </authorList>
    </citation>
    <scope>NUCLEOTIDE SEQUENCE [LARGE SCALE GENOMIC DNA]</scope>
    <source>
        <strain evidence="11">cv. Huhao1</strain>
        <tissue evidence="10">Leaf</tissue>
    </source>
</reference>
<protein>
    <recommendedName>
        <fullName evidence="2">RING-type E3 ubiquitin transferase</fullName>
        <ecNumber evidence="2">2.3.2.27</ecNumber>
    </recommendedName>
</protein>
<name>A0A2U1MGY1_ARTAN</name>
<keyword evidence="7" id="KW-0862">Zinc</keyword>
<dbReference type="AlphaFoldDB" id="A0A2U1MGY1"/>
<dbReference type="Pfam" id="PF13639">
    <property type="entry name" value="zf-RING_2"/>
    <property type="match status" value="1"/>
</dbReference>
<accession>A0A2U1MGY1</accession>
<evidence type="ECO:0000259" key="9">
    <source>
        <dbReference type="PROSITE" id="PS50089"/>
    </source>
</evidence>
<proteinExistence type="predicted"/>
<dbReference type="Gene3D" id="3.30.40.10">
    <property type="entry name" value="Zinc/RING finger domain, C3HC4 (zinc finger)"/>
    <property type="match status" value="1"/>
</dbReference>
<comment type="caution">
    <text evidence="10">The sequence shown here is derived from an EMBL/GenBank/DDBJ whole genome shotgun (WGS) entry which is preliminary data.</text>
</comment>
<evidence type="ECO:0000256" key="4">
    <source>
        <dbReference type="ARBA" id="ARBA00022723"/>
    </source>
</evidence>
<evidence type="ECO:0000256" key="7">
    <source>
        <dbReference type="ARBA" id="ARBA00022833"/>
    </source>
</evidence>
<keyword evidence="11" id="KW-1185">Reference proteome</keyword>
<evidence type="ECO:0000313" key="10">
    <source>
        <dbReference type="EMBL" id="PWA60531.1"/>
    </source>
</evidence>
<dbReference type="PROSITE" id="PS50089">
    <property type="entry name" value="ZF_RING_2"/>
    <property type="match status" value="1"/>
</dbReference>
<evidence type="ECO:0000256" key="3">
    <source>
        <dbReference type="ARBA" id="ARBA00022679"/>
    </source>
</evidence>
<evidence type="ECO:0000256" key="1">
    <source>
        <dbReference type="ARBA" id="ARBA00000900"/>
    </source>
</evidence>
<comment type="catalytic activity">
    <reaction evidence="1">
        <text>S-ubiquitinyl-[E2 ubiquitin-conjugating enzyme]-L-cysteine + [acceptor protein]-L-lysine = [E2 ubiquitin-conjugating enzyme]-L-cysteine + N(6)-ubiquitinyl-[acceptor protein]-L-lysine.</text>
        <dbReference type="EC" id="2.3.2.27"/>
    </reaction>
</comment>
<dbReference type="GO" id="GO:0061630">
    <property type="term" value="F:ubiquitin protein ligase activity"/>
    <property type="evidence" value="ECO:0007669"/>
    <property type="project" value="UniProtKB-EC"/>
</dbReference>
<evidence type="ECO:0000256" key="8">
    <source>
        <dbReference type="PROSITE-ProRule" id="PRU00175"/>
    </source>
</evidence>
<dbReference type="Proteomes" id="UP000245207">
    <property type="component" value="Unassembled WGS sequence"/>
</dbReference>
<evidence type="ECO:0000256" key="6">
    <source>
        <dbReference type="ARBA" id="ARBA00022786"/>
    </source>
</evidence>
<evidence type="ECO:0000256" key="2">
    <source>
        <dbReference type="ARBA" id="ARBA00012483"/>
    </source>
</evidence>
<keyword evidence="6" id="KW-0833">Ubl conjugation pathway</keyword>
<dbReference type="PANTHER" id="PTHR22937">
    <property type="entry name" value="E3 UBIQUITIN-PROTEIN LIGASE RNF165"/>
    <property type="match status" value="1"/>
</dbReference>
<dbReference type="SUPFAM" id="SSF57850">
    <property type="entry name" value="RING/U-box"/>
    <property type="match status" value="1"/>
</dbReference>
<dbReference type="InterPro" id="IPR013083">
    <property type="entry name" value="Znf_RING/FYVE/PHD"/>
</dbReference>
<dbReference type="InterPro" id="IPR045191">
    <property type="entry name" value="MBR1/2-like"/>
</dbReference>
<organism evidence="10 11">
    <name type="scientific">Artemisia annua</name>
    <name type="common">Sweet wormwood</name>
    <dbReference type="NCBI Taxonomy" id="35608"/>
    <lineage>
        <taxon>Eukaryota</taxon>
        <taxon>Viridiplantae</taxon>
        <taxon>Streptophyta</taxon>
        <taxon>Embryophyta</taxon>
        <taxon>Tracheophyta</taxon>
        <taxon>Spermatophyta</taxon>
        <taxon>Magnoliopsida</taxon>
        <taxon>eudicotyledons</taxon>
        <taxon>Gunneridae</taxon>
        <taxon>Pentapetalae</taxon>
        <taxon>asterids</taxon>
        <taxon>campanulids</taxon>
        <taxon>Asterales</taxon>
        <taxon>Asteraceae</taxon>
        <taxon>Asteroideae</taxon>
        <taxon>Anthemideae</taxon>
        <taxon>Artemisiinae</taxon>
        <taxon>Artemisia</taxon>
    </lineage>
</organism>
<keyword evidence="3" id="KW-0808">Transferase</keyword>
<keyword evidence="4" id="KW-0479">Metal-binding</keyword>